<name>A0A8K1FTH6_9PASS</name>
<protein>
    <submittedName>
        <fullName evidence="2">Uncharacterized protein</fullName>
    </submittedName>
</protein>
<evidence type="ECO:0000313" key="4">
    <source>
        <dbReference type="Proteomes" id="UP000796761"/>
    </source>
</evidence>
<dbReference type="AlphaFoldDB" id="A0A8K1FTH6"/>
<gene>
    <name evidence="3" type="ORF">HGM15179_020372</name>
    <name evidence="2" type="ORF">HGM15179_021159</name>
</gene>
<comment type="caution">
    <text evidence="2">The sequence shown here is derived from an EMBL/GenBank/DDBJ whole genome shotgun (WGS) entry which is preliminary data.</text>
</comment>
<organism evidence="2 4">
    <name type="scientific">Zosterops borbonicus</name>
    <dbReference type="NCBI Taxonomy" id="364589"/>
    <lineage>
        <taxon>Eukaryota</taxon>
        <taxon>Metazoa</taxon>
        <taxon>Chordata</taxon>
        <taxon>Craniata</taxon>
        <taxon>Vertebrata</taxon>
        <taxon>Euteleostomi</taxon>
        <taxon>Archelosauria</taxon>
        <taxon>Archosauria</taxon>
        <taxon>Dinosauria</taxon>
        <taxon>Saurischia</taxon>
        <taxon>Theropoda</taxon>
        <taxon>Coelurosauria</taxon>
        <taxon>Aves</taxon>
        <taxon>Neognathae</taxon>
        <taxon>Neoaves</taxon>
        <taxon>Telluraves</taxon>
        <taxon>Australaves</taxon>
        <taxon>Passeriformes</taxon>
        <taxon>Sylvioidea</taxon>
        <taxon>Zosteropidae</taxon>
        <taxon>Zosterops</taxon>
    </lineage>
</organism>
<dbReference type="Proteomes" id="UP000796761">
    <property type="component" value="Unassembled WGS sequence"/>
</dbReference>
<proteinExistence type="predicted"/>
<evidence type="ECO:0000313" key="2">
    <source>
        <dbReference type="EMBL" id="TRZ05948.1"/>
    </source>
</evidence>
<dbReference type="EMBL" id="SWJQ01003137">
    <property type="protein sequence ID" value="TRZ05948.1"/>
    <property type="molecule type" value="Genomic_DNA"/>
</dbReference>
<evidence type="ECO:0000256" key="1">
    <source>
        <dbReference type="SAM" id="MobiDB-lite"/>
    </source>
</evidence>
<feature type="region of interest" description="Disordered" evidence="1">
    <location>
        <begin position="35"/>
        <end position="69"/>
    </location>
</feature>
<accession>A0A8K1FTH6</accession>
<evidence type="ECO:0000313" key="3">
    <source>
        <dbReference type="EMBL" id="TRZ06735.1"/>
    </source>
</evidence>
<dbReference type="EMBL" id="SWJQ01002226">
    <property type="protein sequence ID" value="TRZ06735.1"/>
    <property type="molecule type" value="Genomic_DNA"/>
</dbReference>
<sequence>MPATTGPSSCMPSCISGRMPPVYFLLASAAVTTPWKSPKTPMKPRCEPGPKLAPKVPIRDKPTQDPNPQKTVLNWLCPKVLADSFLHLAVTWRAPEKGGIPLDRAGLSEFKDICEGGLPALQ</sequence>
<reference evidence="2" key="1">
    <citation type="submission" date="2019-04" db="EMBL/GenBank/DDBJ databases">
        <title>Genome assembly of Zosterops borbonicus 15179.</title>
        <authorList>
            <person name="Leroy T."/>
            <person name="Anselmetti Y."/>
            <person name="Tilak M.-K."/>
            <person name="Nabholz B."/>
        </authorList>
    </citation>
    <scope>NUCLEOTIDE SEQUENCE</scope>
    <source>
        <strain evidence="2">HGM_15179</strain>
        <tissue evidence="2">Muscle</tissue>
    </source>
</reference>
<keyword evidence="4" id="KW-1185">Reference proteome</keyword>